<dbReference type="AlphaFoldDB" id="A0A318LF05"/>
<dbReference type="SUPFAM" id="SSF56281">
    <property type="entry name" value="Metallo-hydrolase/oxidoreductase"/>
    <property type="match status" value="1"/>
</dbReference>
<gene>
    <name evidence="1" type="ORF">BA062_25610</name>
</gene>
<protein>
    <submittedName>
        <fullName evidence="1">Uncharacterized protein</fullName>
    </submittedName>
</protein>
<accession>A0A318LF05</accession>
<keyword evidence="2" id="KW-1185">Reference proteome</keyword>
<dbReference type="EMBL" id="MASU01000012">
    <property type="protein sequence ID" value="PXY25536.1"/>
    <property type="molecule type" value="Genomic_DNA"/>
</dbReference>
<dbReference type="InterPro" id="IPR036866">
    <property type="entry name" value="RibonucZ/Hydroxyglut_hydro"/>
</dbReference>
<proteinExistence type="predicted"/>
<evidence type="ECO:0000313" key="1">
    <source>
        <dbReference type="EMBL" id="PXY25536.1"/>
    </source>
</evidence>
<sequence length="84" mass="9153">MPRFTTSAGDRRTWSPCYSPTHADHVGGAAHLQAHGACVLTHPDEAIETLGLAPRRAAIRTVPRLLPHTWRPHTLRFAGNPSAL</sequence>
<reference evidence="1 2" key="1">
    <citation type="submission" date="2016-07" db="EMBL/GenBank/DDBJ databases">
        <title>Draft genome sequence of Prauserella sp. YIM 121212, isolated from alkaline soil.</title>
        <authorList>
            <person name="Ruckert C."/>
            <person name="Albersmeier A."/>
            <person name="Jiang C.-L."/>
            <person name="Jiang Y."/>
            <person name="Kalinowski J."/>
            <person name="Schneider O."/>
            <person name="Winkler A."/>
            <person name="Zotchev S.B."/>
        </authorList>
    </citation>
    <scope>NUCLEOTIDE SEQUENCE [LARGE SCALE GENOMIC DNA]</scope>
    <source>
        <strain evidence="1 2">YIM 121212</strain>
    </source>
</reference>
<evidence type="ECO:0000313" key="2">
    <source>
        <dbReference type="Proteomes" id="UP000247892"/>
    </source>
</evidence>
<dbReference type="Proteomes" id="UP000247892">
    <property type="component" value="Unassembled WGS sequence"/>
</dbReference>
<comment type="caution">
    <text evidence="1">The sequence shown here is derived from an EMBL/GenBank/DDBJ whole genome shotgun (WGS) entry which is preliminary data.</text>
</comment>
<organism evidence="1 2">
    <name type="scientific">Prauserella flavalba</name>
    <dbReference type="NCBI Taxonomy" id="1477506"/>
    <lineage>
        <taxon>Bacteria</taxon>
        <taxon>Bacillati</taxon>
        <taxon>Actinomycetota</taxon>
        <taxon>Actinomycetes</taxon>
        <taxon>Pseudonocardiales</taxon>
        <taxon>Pseudonocardiaceae</taxon>
        <taxon>Prauserella</taxon>
    </lineage>
</organism>
<name>A0A318LF05_9PSEU</name>